<dbReference type="PANTHER" id="PTHR36838">
    <property type="entry name" value="AUXIN EFFLUX CARRIER FAMILY PROTEIN"/>
    <property type="match status" value="1"/>
</dbReference>
<dbReference type="RefSeq" id="WP_406787560.1">
    <property type="nucleotide sequence ID" value="NZ_JBJIAA010000008.1"/>
</dbReference>
<evidence type="ECO:0000313" key="9">
    <source>
        <dbReference type="Proteomes" id="UP001623592"/>
    </source>
</evidence>
<dbReference type="PANTHER" id="PTHR36838:SF3">
    <property type="entry name" value="TRANSPORTER AUXIN EFFLUX CARRIER EC FAMILY"/>
    <property type="match status" value="1"/>
</dbReference>
<feature type="transmembrane region" description="Helical" evidence="7">
    <location>
        <begin position="95"/>
        <end position="115"/>
    </location>
</feature>
<protein>
    <submittedName>
        <fullName evidence="8">AEC family transporter</fullName>
    </submittedName>
</protein>
<feature type="transmembrane region" description="Helical" evidence="7">
    <location>
        <begin position="253"/>
        <end position="272"/>
    </location>
</feature>
<accession>A0ABW8TEG6</accession>
<comment type="caution">
    <text evidence="8">The sequence shown here is derived from an EMBL/GenBank/DDBJ whole genome shotgun (WGS) entry which is preliminary data.</text>
</comment>
<feature type="transmembrane region" description="Helical" evidence="7">
    <location>
        <begin position="34"/>
        <end position="55"/>
    </location>
</feature>
<evidence type="ECO:0000256" key="4">
    <source>
        <dbReference type="ARBA" id="ARBA00022692"/>
    </source>
</evidence>
<dbReference type="Proteomes" id="UP001623592">
    <property type="component" value="Unassembled WGS sequence"/>
</dbReference>
<sequence length="303" mass="33080">METILIKAFSFVLIIVLGYIFKRVGIFGSKDYKLVSKIVMNITLPCALITAFSNFNMDKSMIFITLIGFLANVIMSVTGYIIARNKDNKEKAFNIINLAGYNIGCFTLPYVQSFLGPYAVGITSLFDIGNSIMCTGGTYAVASAVVGESGTKNIKGFAGKIFSSVPFDTYLLMLVIAITGIKLPRALYNVTANLSAGNAFLSMLMIGMIFECNFHKEQLFKVASMVSIRYLSALIFALIIYFFIPFSSEIKKVLIILVFAPVSVLAPVFTGLCKSDEGLAGVVNSMCIPISICIITFLILFLK</sequence>
<comment type="subcellular location">
    <subcellularLocation>
        <location evidence="1">Membrane</location>
        <topology evidence="1">Multi-pass membrane protein</topology>
    </subcellularLocation>
</comment>
<keyword evidence="6 7" id="KW-0472">Membrane</keyword>
<gene>
    <name evidence="8" type="ORF">ACJDT4_10740</name>
</gene>
<evidence type="ECO:0000256" key="6">
    <source>
        <dbReference type="ARBA" id="ARBA00023136"/>
    </source>
</evidence>
<evidence type="ECO:0000256" key="2">
    <source>
        <dbReference type="ARBA" id="ARBA00022448"/>
    </source>
</evidence>
<evidence type="ECO:0000313" key="8">
    <source>
        <dbReference type="EMBL" id="MFL0250899.1"/>
    </source>
</evidence>
<keyword evidence="5 7" id="KW-1133">Transmembrane helix</keyword>
<keyword evidence="4 7" id="KW-0812">Transmembrane</keyword>
<organism evidence="8 9">
    <name type="scientific">Clostridium neuense</name>
    <dbReference type="NCBI Taxonomy" id="1728934"/>
    <lineage>
        <taxon>Bacteria</taxon>
        <taxon>Bacillati</taxon>
        <taxon>Bacillota</taxon>
        <taxon>Clostridia</taxon>
        <taxon>Eubacteriales</taxon>
        <taxon>Clostridiaceae</taxon>
        <taxon>Clostridium</taxon>
    </lineage>
</organism>
<dbReference type="EMBL" id="JBJIAA010000008">
    <property type="protein sequence ID" value="MFL0250899.1"/>
    <property type="molecule type" value="Genomic_DNA"/>
</dbReference>
<proteinExistence type="predicted"/>
<feature type="transmembrane region" description="Helical" evidence="7">
    <location>
        <begin position="61"/>
        <end position="83"/>
    </location>
</feature>
<keyword evidence="3" id="KW-1003">Cell membrane</keyword>
<dbReference type="Pfam" id="PF03547">
    <property type="entry name" value="Mem_trans"/>
    <property type="match status" value="1"/>
</dbReference>
<evidence type="ECO:0000256" key="3">
    <source>
        <dbReference type="ARBA" id="ARBA00022475"/>
    </source>
</evidence>
<evidence type="ECO:0000256" key="7">
    <source>
        <dbReference type="SAM" id="Phobius"/>
    </source>
</evidence>
<feature type="transmembrane region" description="Helical" evidence="7">
    <location>
        <begin position="161"/>
        <end position="179"/>
    </location>
</feature>
<evidence type="ECO:0000256" key="5">
    <source>
        <dbReference type="ARBA" id="ARBA00022989"/>
    </source>
</evidence>
<dbReference type="InterPro" id="IPR004776">
    <property type="entry name" value="Mem_transp_PIN-like"/>
</dbReference>
<feature type="transmembrane region" description="Helical" evidence="7">
    <location>
        <begin position="6"/>
        <end position="22"/>
    </location>
</feature>
<reference evidence="8 9" key="1">
    <citation type="submission" date="2024-11" db="EMBL/GenBank/DDBJ databases">
        <authorList>
            <person name="Heng Y.C."/>
            <person name="Lim A.C.H."/>
            <person name="Lee J.K.Y."/>
            <person name="Kittelmann S."/>
        </authorList>
    </citation>
    <scope>NUCLEOTIDE SEQUENCE [LARGE SCALE GENOMIC DNA]</scope>
    <source>
        <strain evidence="8 9">WILCCON 0114</strain>
    </source>
</reference>
<feature type="transmembrane region" description="Helical" evidence="7">
    <location>
        <begin position="186"/>
        <end position="210"/>
    </location>
</feature>
<keyword evidence="9" id="KW-1185">Reference proteome</keyword>
<feature type="transmembrane region" description="Helical" evidence="7">
    <location>
        <begin position="222"/>
        <end position="244"/>
    </location>
</feature>
<evidence type="ECO:0000256" key="1">
    <source>
        <dbReference type="ARBA" id="ARBA00004141"/>
    </source>
</evidence>
<feature type="transmembrane region" description="Helical" evidence="7">
    <location>
        <begin position="278"/>
        <end position="302"/>
    </location>
</feature>
<keyword evidence="2" id="KW-0813">Transport</keyword>
<name>A0ABW8TEG6_9CLOT</name>